<accession>A0A085WWS7</accession>
<dbReference type="EMBL" id="JMCB01000001">
    <property type="protein sequence ID" value="KFE72140.1"/>
    <property type="molecule type" value="Genomic_DNA"/>
</dbReference>
<comment type="caution">
    <text evidence="2">The sequence shown here is derived from an EMBL/GenBank/DDBJ whole genome shotgun (WGS) entry which is preliminary data.</text>
</comment>
<feature type="compositionally biased region" description="Basic residues" evidence="1">
    <location>
        <begin position="12"/>
        <end position="21"/>
    </location>
</feature>
<evidence type="ECO:0000313" key="2">
    <source>
        <dbReference type="EMBL" id="KFE72140.1"/>
    </source>
</evidence>
<dbReference type="STRING" id="394096.DB31_0401"/>
<feature type="region of interest" description="Disordered" evidence="1">
    <location>
        <begin position="1"/>
        <end position="38"/>
    </location>
</feature>
<evidence type="ECO:0000256" key="1">
    <source>
        <dbReference type="SAM" id="MobiDB-lite"/>
    </source>
</evidence>
<protein>
    <submittedName>
        <fullName evidence="2">Uncharacterized protein</fullName>
    </submittedName>
</protein>
<name>A0A085WWS7_9BACT</name>
<dbReference type="Proteomes" id="UP000028725">
    <property type="component" value="Unassembled WGS sequence"/>
</dbReference>
<gene>
    <name evidence="2" type="ORF">DB31_0401</name>
</gene>
<reference evidence="2 3" key="1">
    <citation type="submission" date="2014-04" db="EMBL/GenBank/DDBJ databases">
        <title>Genome assembly of Hyalangium minutum DSM 14724.</title>
        <authorList>
            <person name="Sharma G."/>
            <person name="Subramanian S."/>
        </authorList>
    </citation>
    <scope>NUCLEOTIDE SEQUENCE [LARGE SCALE GENOMIC DNA]</scope>
    <source>
        <strain evidence="2 3">DSM 14724</strain>
    </source>
</reference>
<dbReference type="AlphaFoldDB" id="A0A085WWS7"/>
<organism evidence="2 3">
    <name type="scientific">Hyalangium minutum</name>
    <dbReference type="NCBI Taxonomy" id="394096"/>
    <lineage>
        <taxon>Bacteria</taxon>
        <taxon>Pseudomonadati</taxon>
        <taxon>Myxococcota</taxon>
        <taxon>Myxococcia</taxon>
        <taxon>Myxococcales</taxon>
        <taxon>Cystobacterineae</taxon>
        <taxon>Archangiaceae</taxon>
        <taxon>Hyalangium</taxon>
    </lineage>
</organism>
<sequence>MEQCPAVETRRRLGPSRRRVSRQACVRPASGAQRSQDDVHELGTCHDFLVTGGPRSLFFIPRGAHRSLGQSVLRLSRRGADGEGL</sequence>
<proteinExistence type="predicted"/>
<keyword evidence="3" id="KW-1185">Reference proteome</keyword>
<evidence type="ECO:0000313" key="3">
    <source>
        <dbReference type="Proteomes" id="UP000028725"/>
    </source>
</evidence>